<proteinExistence type="predicted"/>
<dbReference type="EMBL" id="WHJH01000004">
    <property type="protein sequence ID" value="NHZ88486.1"/>
    <property type="molecule type" value="Genomic_DNA"/>
</dbReference>
<accession>A0ABX0NNX7</accession>
<feature type="compositionally biased region" description="Basic and acidic residues" evidence="1">
    <location>
        <begin position="63"/>
        <end position="78"/>
    </location>
</feature>
<feature type="region of interest" description="Disordered" evidence="1">
    <location>
        <begin position="53"/>
        <end position="78"/>
    </location>
</feature>
<gene>
    <name evidence="2" type="ORF">F2P45_05525</name>
</gene>
<name>A0ABX0NNX7_9BURK</name>
<feature type="region of interest" description="Disordered" evidence="1">
    <location>
        <begin position="1"/>
        <end position="35"/>
    </location>
</feature>
<keyword evidence="3" id="KW-1185">Reference proteome</keyword>
<evidence type="ECO:0000313" key="2">
    <source>
        <dbReference type="EMBL" id="NHZ88486.1"/>
    </source>
</evidence>
<sequence length="78" mass="8603">MTMEDDMVRKSQKTVTLTKQHGEKALNDVPPAPLASAGFSELTLRALEENALRACTTPPQPMSKDDFDRLLDEARDAS</sequence>
<protein>
    <submittedName>
        <fullName evidence="2">Uncharacterized protein</fullName>
    </submittedName>
</protein>
<evidence type="ECO:0000313" key="3">
    <source>
        <dbReference type="Proteomes" id="UP000609726"/>
    </source>
</evidence>
<dbReference type="Proteomes" id="UP000609726">
    <property type="component" value="Unassembled WGS sequence"/>
</dbReference>
<organism evidence="2 3">
    <name type="scientific">Massilia mucilaginosa</name>
    <dbReference type="NCBI Taxonomy" id="2609282"/>
    <lineage>
        <taxon>Bacteria</taxon>
        <taxon>Pseudomonadati</taxon>
        <taxon>Pseudomonadota</taxon>
        <taxon>Betaproteobacteria</taxon>
        <taxon>Burkholderiales</taxon>
        <taxon>Oxalobacteraceae</taxon>
        <taxon>Telluria group</taxon>
        <taxon>Massilia</taxon>
    </lineage>
</organism>
<comment type="caution">
    <text evidence="2">The sequence shown here is derived from an EMBL/GenBank/DDBJ whole genome shotgun (WGS) entry which is preliminary data.</text>
</comment>
<reference evidence="2 3" key="1">
    <citation type="submission" date="2019-10" db="EMBL/GenBank/DDBJ databases">
        <title>Taxonomy of Antarctic Massilia spp.: description of Massilia rubra sp. nov., Massilia aquatica sp. nov., Massilia mucilaginosa sp. nov., Massilia frigida sp. nov. isolated from streams, lakes and regoliths.</title>
        <authorList>
            <person name="Holochova P."/>
            <person name="Sedlacek I."/>
            <person name="Kralova S."/>
            <person name="Maslanova I."/>
            <person name="Busse H.-J."/>
            <person name="Stankova E."/>
            <person name="Vrbovska V."/>
            <person name="Kovarovic V."/>
            <person name="Bartak M."/>
            <person name="Svec P."/>
            <person name="Pantucek R."/>
        </authorList>
    </citation>
    <scope>NUCLEOTIDE SEQUENCE [LARGE SCALE GENOMIC DNA]</scope>
    <source>
        <strain evidence="2 3">CCM 8733</strain>
    </source>
</reference>
<evidence type="ECO:0000256" key="1">
    <source>
        <dbReference type="SAM" id="MobiDB-lite"/>
    </source>
</evidence>
<dbReference type="RefSeq" id="WP_166871283.1">
    <property type="nucleotide sequence ID" value="NZ_WHJH01000004.1"/>
</dbReference>